<dbReference type="RefSeq" id="WP_222405675.1">
    <property type="nucleotide sequence ID" value="NZ_JAHVKP010000001.1"/>
</dbReference>
<comment type="caution">
    <text evidence="1">The sequence shown here is derived from an EMBL/GenBank/DDBJ whole genome shotgun (WGS) entry which is preliminary data.</text>
</comment>
<evidence type="ECO:0000313" key="1">
    <source>
        <dbReference type="EMBL" id="MBY6219030.1"/>
    </source>
</evidence>
<accession>A0A9Q3S3B4</accession>
<gene>
    <name evidence="1" type="ORF">KUV31_11835</name>
</gene>
<dbReference type="AlphaFoldDB" id="A0A9Q3S3B4"/>
<protein>
    <submittedName>
        <fullName evidence="1">Uncharacterized protein</fullName>
    </submittedName>
</protein>
<reference evidence="1" key="1">
    <citation type="submission" date="2021-06" db="EMBL/GenBank/DDBJ databases">
        <title>50 bacteria genomes isolated from Dapeng, Shenzhen, China.</title>
        <authorList>
            <person name="Zheng W."/>
            <person name="Yu S."/>
            <person name="Huang Y."/>
        </authorList>
    </citation>
    <scope>NUCLEOTIDE SEQUENCE</scope>
    <source>
        <strain evidence="1">DP4N28-2</strain>
    </source>
</reference>
<name>A0A9Q3S3B4_9SPHN</name>
<evidence type="ECO:0000313" key="2">
    <source>
        <dbReference type="Proteomes" id="UP000824927"/>
    </source>
</evidence>
<dbReference type="Proteomes" id="UP000824927">
    <property type="component" value="Unassembled WGS sequence"/>
</dbReference>
<dbReference type="EMBL" id="JAHVKP010000001">
    <property type="protein sequence ID" value="MBY6219030.1"/>
    <property type="molecule type" value="Genomic_DNA"/>
</dbReference>
<sequence>MAGALFAVGFIVILGAFAWRNTSRRIARTKAKRPSPTREEFIAMMKNDVSESTAEFLWDSAMENIEPWLAPHPDDDLVKDLPIAEEDWSMEWPRAYAERAGFHESNLADWPEDWPPTLRNFGKWLDRSPKA</sequence>
<proteinExistence type="predicted"/>
<organism evidence="1 2">
    <name type="scientific">Qipengyuania aquimaris</name>
    <dbReference type="NCBI Taxonomy" id="255984"/>
    <lineage>
        <taxon>Bacteria</taxon>
        <taxon>Pseudomonadati</taxon>
        <taxon>Pseudomonadota</taxon>
        <taxon>Alphaproteobacteria</taxon>
        <taxon>Sphingomonadales</taxon>
        <taxon>Erythrobacteraceae</taxon>
        <taxon>Qipengyuania</taxon>
    </lineage>
</organism>